<dbReference type="GeneTree" id="ENSGT00390000008859"/>
<dbReference type="AlphaFoldDB" id="A0A2I2ZJV7"/>
<dbReference type="Gene3D" id="3.40.1380.20">
    <property type="entry name" value="Pyruvate kinase, C-terminal domain"/>
    <property type="match status" value="1"/>
</dbReference>
<evidence type="ECO:0000313" key="2">
    <source>
        <dbReference type="Proteomes" id="UP000001519"/>
    </source>
</evidence>
<name>A0A2I2ZJV7_GORGO</name>
<dbReference type="EMBL" id="CABD030043093">
    <property type="status" value="NOT_ANNOTATED_CDS"/>
    <property type="molecule type" value="Genomic_DNA"/>
</dbReference>
<dbReference type="FunFam" id="3.40.1380.20:FF:000002">
    <property type="entry name" value="Pyruvate kinase"/>
    <property type="match status" value="1"/>
</dbReference>
<organism evidence="1 2">
    <name type="scientific">Gorilla gorilla gorilla</name>
    <name type="common">Western lowland gorilla</name>
    <dbReference type="NCBI Taxonomy" id="9595"/>
    <lineage>
        <taxon>Eukaryota</taxon>
        <taxon>Metazoa</taxon>
        <taxon>Chordata</taxon>
        <taxon>Craniata</taxon>
        <taxon>Vertebrata</taxon>
        <taxon>Euteleostomi</taxon>
        <taxon>Mammalia</taxon>
        <taxon>Eutheria</taxon>
        <taxon>Euarchontoglires</taxon>
        <taxon>Primates</taxon>
        <taxon>Haplorrhini</taxon>
        <taxon>Catarrhini</taxon>
        <taxon>Hominidae</taxon>
        <taxon>Gorilla</taxon>
    </lineage>
</organism>
<sequence>MLKPHSEARAAFIQTQQLHAAMADTFLEHMCCLDTDSPPITAWSTGIICTMVPYRDHQERVHSHGKLCF</sequence>
<protein>
    <submittedName>
        <fullName evidence="1">Uncharacterized protein</fullName>
    </submittedName>
</protein>
<proteinExistence type="predicted"/>
<reference evidence="1" key="3">
    <citation type="submission" date="2025-08" db="UniProtKB">
        <authorList>
            <consortium name="Ensembl"/>
        </authorList>
    </citation>
    <scope>IDENTIFICATION</scope>
</reference>
<accession>A0A2I2ZJV7</accession>
<keyword evidence="2" id="KW-1185">Reference proteome</keyword>
<dbReference type="InterPro" id="IPR036918">
    <property type="entry name" value="Pyrv_Knase_C_sf"/>
</dbReference>
<dbReference type="Proteomes" id="UP000001519">
    <property type="component" value="Chromosome 6"/>
</dbReference>
<reference evidence="1" key="4">
    <citation type="submission" date="2025-09" db="UniProtKB">
        <authorList>
            <consortium name="Ensembl"/>
        </authorList>
    </citation>
    <scope>IDENTIFICATION</scope>
</reference>
<reference evidence="2" key="1">
    <citation type="submission" date="2011-05" db="EMBL/GenBank/DDBJ databases">
        <title>Insights into the evolution of the great apes provided by the gorilla genome.</title>
        <authorList>
            <person name="Scally A."/>
        </authorList>
    </citation>
    <scope>NUCLEOTIDE SEQUENCE [LARGE SCALE GENOMIC DNA]</scope>
</reference>
<reference evidence="1 2" key="2">
    <citation type="journal article" date="2012" name="Nature">
        <title>Insights into hominid evolution from the gorilla genome sequence.</title>
        <authorList>
            <person name="Scally A."/>
            <person name="Dutheil J.Y."/>
            <person name="Hillier L.W."/>
            <person name="Jordan G.E."/>
            <person name="Goodhead I."/>
            <person name="Herrero J."/>
            <person name="Hobolth A."/>
            <person name="Lappalainen T."/>
            <person name="Mailund T."/>
            <person name="Marques-Bonet T."/>
            <person name="McCarthy S."/>
            <person name="Montgomery S.H."/>
            <person name="Schwalie P.C."/>
            <person name="Tang Y.A."/>
            <person name="Ward M.C."/>
            <person name="Xue Y."/>
            <person name="Yngvadottir B."/>
            <person name="Alkan C."/>
            <person name="Andersen L.N."/>
            <person name="Ayub Q."/>
            <person name="Ball E.V."/>
            <person name="Beal K."/>
            <person name="Bradley B.J."/>
            <person name="Chen Y."/>
            <person name="Clee C.M."/>
            <person name="Fitzgerald S."/>
            <person name="Graves T.A."/>
            <person name="Gu Y."/>
            <person name="Heath P."/>
            <person name="Heger A."/>
            <person name="Karakoc E."/>
            <person name="Kolb-Kokocinski A."/>
            <person name="Laird G.K."/>
            <person name="Lunter G."/>
            <person name="Meader S."/>
            <person name="Mort M."/>
            <person name="Mullikin J.C."/>
            <person name="Munch K."/>
            <person name="O'Connor T.D."/>
            <person name="Phillips A.D."/>
            <person name="Prado-Martinez J."/>
            <person name="Rogers A.S."/>
            <person name="Sajjadian S."/>
            <person name="Schmidt D."/>
            <person name="Shaw K."/>
            <person name="Simpson J.T."/>
            <person name="Stenson P.D."/>
            <person name="Turner D.J."/>
            <person name="Vigilant L."/>
            <person name="Vilella A.J."/>
            <person name="Whitener W."/>
            <person name="Zhu B."/>
            <person name="Cooper D.N."/>
            <person name="de Jong P."/>
            <person name="Dermitzakis E.T."/>
            <person name="Eichler E.E."/>
            <person name="Flicek P."/>
            <person name="Goldman N."/>
            <person name="Mundy N.I."/>
            <person name="Ning Z."/>
            <person name="Odom D.T."/>
            <person name="Ponting C.P."/>
            <person name="Quail M.A."/>
            <person name="Ryder O.A."/>
            <person name="Searle S.M."/>
            <person name="Warren W.C."/>
            <person name="Wilson R.K."/>
            <person name="Schierup M.H."/>
            <person name="Rogers J."/>
            <person name="Tyler-Smith C."/>
            <person name="Durbin R."/>
        </authorList>
    </citation>
    <scope>NUCLEOTIDE SEQUENCE [LARGE SCALE GENOMIC DNA]</scope>
</reference>
<evidence type="ECO:0000313" key="1">
    <source>
        <dbReference type="Ensembl" id="ENSGGOP00000047553.1"/>
    </source>
</evidence>
<dbReference type="Ensembl" id="ENSGGOT00000057805.1">
    <property type="protein sequence ID" value="ENSGGOP00000047553.1"/>
    <property type="gene ID" value="ENSGGOG00000024909.2"/>
</dbReference>
<dbReference type="Bgee" id="ENSGGOG00000024909">
    <property type="expression patterns" value="Expressed in prefrontal cortex"/>
</dbReference>